<evidence type="ECO:0000256" key="1">
    <source>
        <dbReference type="ARBA" id="ARBA00023172"/>
    </source>
</evidence>
<proteinExistence type="predicted"/>
<evidence type="ECO:0000313" key="2">
    <source>
        <dbReference type="EMBL" id="PLW32675.1"/>
    </source>
</evidence>
<keyword evidence="3" id="KW-1185">Reference proteome</keyword>
<dbReference type="Proteomes" id="UP000235388">
    <property type="component" value="Unassembled WGS sequence"/>
</dbReference>
<dbReference type="InterPro" id="IPR043502">
    <property type="entry name" value="DNA/RNA_pol_sf"/>
</dbReference>
<dbReference type="GO" id="GO:0006310">
    <property type="term" value="P:DNA recombination"/>
    <property type="evidence" value="ECO:0007669"/>
    <property type="project" value="UniProtKB-KW"/>
</dbReference>
<dbReference type="PANTHER" id="PTHR33050:SF7">
    <property type="entry name" value="RIBONUCLEASE H"/>
    <property type="match status" value="1"/>
</dbReference>
<evidence type="ECO:0008006" key="4">
    <source>
        <dbReference type="Google" id="ProtNLM"/>
    </source>
</evidence>
<dbReference type="OrthoDB" id="3254696at2759"/>
<dbReference type="GO" id="GO:0003677">
    <property type="term" value="F:DNA binding"/>
    <property type="evidence" value="ECO:0007669"/>
    <property type="project" value="InterPro"/>
</dbReference>
<reference evidence="2 3" key="1">
    <citation type="submission" date="2017-11" db="EMBL/GenBank/DDBJ databases">
        <title>De novo assembly and phasing of dikaryotic genomes from two isolates of Puccinia coronata f. sp. avenae, the causal agent of oat crown rust.</title>
        <authorList>
            <person name="Miller M.E."/>
            <person name="Zhang Y."/>
            <person name="Omidvar V."/>
            <person name="Sperschneider J."/>
            <person name="Schwessinger B."/>
            <person name="Raley C."/>
            <person name="Palmer J.M."/>
            <person name="Garnica D."/>
            <person name="Upadhyaya N."/>
            <person name="Rathjen J."/>
            <person name="Taylor J.M."/>
            <person name="Park R.F."/>
            <person name="Dodds P.N."/>
            <person name="Hirsch C.D."/>
            <person name="Kianian S.F."/>
            <person name="Figueroa M."/>
        </authorList>
    </citation>
    <scope>NUCLEOTIDE SEQUENCE [LARGE SCALE GENOMIC DNA]</scope>
    <source>
        <strain evidence="2">12NC29</strain>
    </source>
</reference>
<dbReference type="InterPro" id="IPR013762">
    <property type="entry name" value="Integrase-like_cat_sf"/>
</dbReference>
<dbReference type="EMBL" id="PGCJ01000317">
    <property type="protein sequence ID" value="PLW32675.1"/>
    <property type="molecule type" value="Genomic_DNA"/>
</dbReference>
<keyword evidence="1" id="KW-0233">DNA recombination</keyword>
<dbReference type="InterPro" id="IPR052055">
    <property type="entry name" value="Hepadnavirus_pol/RT"/>
</dbReference>
<organism evidence="2 3">
    <name type="scientific">Puccinia coronata f. sp. avenae</name>
    <dbReference type="NCBI Taxonomy" id="200324"/>
    <lineage>
        <taxon>Eukaryota</taxon>
        <taxon>Fungi</taxon>
        <taxon>Dikarya</taxon>
        <taxon>Basidiomycota</taxon>
        <taxon>Pucciniomycotina</taxon>
        <taxon>Pucciniomycetes</taxon>
        <taxon>Pucciniales</taxon>
        <taxon>Pucciniaceae</taxon>
        <taxon>Puccinia</taxon>
    </lineage>
</organism>
<gene>
    <name evidence="2" type="ORF">PCANC_24630</name>
</gene>
<dbReference type="GO" id="GO:0015074">
    <property type="term" value="P:DNA integration"/>
    <property type="evidence" value="ECO:0007669"/>
    <property type="project" value="InterPro"/>
</dbReference>
<evidence type="ECO:0000313" key="3">
    <source>
        <dbReference type="Proteomes" id="UP000235388"/>
    </source>
</evidence>
<name>A0A2N5U4J2_9BASI</name>
<dbReference type="Gene3D" id="1.10.443.10">
    <property type="entry name" value="Intergrase catalytic core"/>
    <property type="match status" value="1"/>
</dbReference>
<dbReference type="SUPFAM" id="SSF56349">
    <property type="entry name" value="DNA breaking-rejoining enzymes"/>
    <property type="match status" value="1"/>
</dbReference>
<dbReference type="SUPFAM" id="SSF56672">
    <property type="entry name" value="DNA/RNA polymerases"/>
    <property type="match status" value="1"/>
</dbReference>
<protein>
    <recommendedName>
        <fullName evidence="4">Tyr recombinase domain-containing protein</fullName>
    </recommendedName>
</protein>
<dbReference type="AlphaFoldDB" id="A0A2N5U4J2"/>
<sequence length="498" mass="55905">MRAIVNKSTAMGVKTNKKKFCNFSDEQKFIGFVWNAHRKTVRLPEGKIKERIGQIAEFLQEGRSFSYGDVETLVGRMNHILYMLTHLNSLYRWLKSWVHHRALRPPPQDALKDLHLWKETLKNFEETQIICWGDPVDIKWVGDASTKFGIGVLIGDFWAQFKILNPERKEQAISLLETVAIRLGLIMAISLESRAGKTLIVDTDNTTSEACVNNKKSRGTQQPIGLSQPPFALPATPEDIHEFCTWAGRGPSSGNKPILATTLTKYLCGLRAWHVFHNQEYPALLDKKTALLLKSSAKLDAMEIAQDLATLDTALVTFWGCARLSELTYKSHHLTTSGGVGVLKQDVTWGLNKEWARITLREAKTAIPGTLQFIKVDWIPNCLCPVAALERLAKSCQHPTGPLFGFQVQNSRTALTRYMLTACIGEVWRDLGQPTLTGHLFRVGGALFRHAMGVSPTDICAAGRWVSNCYKLYIQEYSPGEMDDTIEFLTLLDEAWCA</sequence>
<dbReference type="InterPro" id="IPR011010">
    <property type="entry name" value="DNA_brk_join_enz"/>
</dbReference>
<comment type="caution">
    <text evidence="2">The sequence shown here is derived from an EMBL/GenBank/DDBJ whole genome shotgun (WGS) entry which is preliminary data.</text>
</comment>
<dbReference type="PANTHER" id="PTHR33050">
    <property type="entry name" value="REVERSE TRANSCRIPTASE DOMAIN-CONTAINING PROTEIN"/>
    <property type="match status" value="1"/>
</dbReference>
<accession>A0A2N5U4J2</accession>